<reference evidence="1" key="1">
    <citation type="journal article" date="2014" name="Int. J. Syst. Evol. Microbiol.">
        <title>Complete genome sequence of Corynebacterium casei LMG S-19264T (=DSM 44701T), isolated from a smear-ripened cheese.</title>
        <authorList>
            <consortium name="US DOE Joint Genome Institute (JGI-PGF)"/>
            <person name="Walter F."/>
            <person name="Albersmeier A."/>
            <person name="Kalinowski J."/>
            <person name="Ruckert C."/>
        </authorList>
    </citation>
    <scope>NUCLEOTIDE SEQUENCE</scope>
    <source>
        <strain evidence="1">JCM 30804</strain>
    </source>
</reference>
<sequence length="285" mass="32540">MDEVMSQEAEFEISETETTNSSLDVSARKKALLLGRQLGLVSDDNYKGANASIIERTQHRQQRLLNQYQLNLETVYKLALSYTSSDVTGVDLDPDWSHQFFQMAEQIHNRKMQDLWARILASEIASPGNFSLRSLALLQQLTHREAQILEKALGMSVRVNKENRLKLISGYRISGGLGRLFRKSPATSLALSQFGLPYSNILTLVDAGILHRSEFETGLLNRKEPITLTMMDQQIHLRPKSEHLLFSYYRFTPIGDELSQLIQPKFDLEYLRSLKAQFSQDFVIS</sequence>
<dbReference type="InterPro" id="IPR021254">
    <property type="entry name" value="DUF2806"/>
</dbReference>
<evidence type="ECO:0000313" key="2">
    <source>
        <dbReference type="Proteomes" id="UP000613743"/>
    </source>
</evidence>
<dbReference type="AlphaFoldDB" id="A0A917JIW2"/>
<keyword evidence="2" id="KW-1185">Reference proteome</keyword>
<dbReference type="Proteomes" id="UP000613743">
    <property type="component" value="Unassembled WGS sequence"/>
</dbReference>
<accession>A0A917JIW2</accession>
<organism evidence="1 2">
    <name type="scientific">Shewanella gelidii</name>
    <dbReference type="NCBI Taxonomy" id="1642821"/>
    <lineage>
        <taxon>Bacteria</taxon>
        <taxon>Pseudomonadati</taxon>
        <taxon>Pseudomonadota</taxon>
        <taxon>Gammaproteobacteria</taxon>
        <taxon>Alteromonadales</taxon>
        <taxon>Shewanellaceae</taxon>
        <taxon>Shewanella</taxon>
    </lineage>
</organism>
<dbReference type="NCBIfam" id="TIGR03899">
    <property type="entry name" value="TIGR03899 family protein"/>
    <property type="match status" value="1"/>
</dbReference>
<name>A0A917JIW2_9GAMM</name>
<proteinExistence type="predicted"/>
<comment type="caution">
    <text evidence="1">The sequence shown here is derived from an EMBL/GenBank/DDBJ whole genome shotgun (WGS) entry which is preliminary data.</text>
</comment>
<reference evidence="1" key="2">
    <citation type="submission" date="2020-09" db="EMBL/GenBank/DDBJ databases">
        <authorList>
            <person name="Sun Q."/>
            <person name="Ohkuma M."/>
        </authorList>
    </citation>
    <scope>NUCLEOTIDE SEQUENCE</scope>
    <source>
        <strain evidence="1">JCM 30804</strain>
    </source>
</reference>
<gene>
    <name evidence="1" type="ORF">GCM10009332_04830</name>
</gene>
<protein>
    <submittedName>
        <fullName evidence="1">TIGR03899 family protein</fullName>
    </submittedName>
</protein>
<dbReference type="Pfam" id="PF10987">
    <property type="entry name" value="DUF2806"/>
    <property type="match status" value="1"/>
</dbReference>
<dbReference type="EMBL" id="BMPZ01000001">
    <property type="protein sequence ID" value="GGI70571.1"/>
    <property type="molecule type" value="Genomic_DNA"/>
</dbReference>
<evidence type="ECO:0000313" key="1">
    <source>
        <dbReference type="EMBL" id="GGI70571.1"/>
    </source>
</evidence>